<dbReference type="SUPFAM" id="SSF53448">
    <property type="entry name" value="Nucleotide-diphospho-sugar transferases"/>
    <property type="match status" value="1"/>
</dbReference>
<dbReference type="Gene3D" id="3.90.550.10">
    <property type="entry name" value="Spore Coat Polysaccharide Biosynthesis Protein SpsA, Chain A"/>
    <property type="match status" value="1"/>
</dbReference>
<name>A0A2U2PLA8_9SPHI</name>
<organism evidence="2 3">
    <name type="scientific">Pararcticibacter amylolyticus</name>
    <dbReference type="NCBI Taxonomy" id="2173175"/>
    <lineage>
        <taxon>Bacteria</taxon>
        <taxon>Pseudomonadati</taxon>
        <taxon>Bacteroidota</taxon>
        <taxon>Sphingobacteriia</taxon>
        <taxon>Sphingobacteriales</taxon>
        <taxon>Sphingobacteriaceae</taxon>
        <taxon>Pararcticibacter</taxon>
    </lineage>
</organism>
<dbReference type="InterPro" id="IPR029044">
    <property type="entry name" value="Nucleotide-diphossugar_trans"/>
</dbReference>
<dbReference type="CDD" id="cd00761">
    <property type="entry name" value="Glyco_tranf_GTA_type"/>
    <property type="match status" value="1"/>
</dbReference>
<keyword evidence="2" id="KW-0808">Transferase</keyword>
<accession>A0A2U2PLA8</accession>
<feature type="domain" description="Glycosyltransferase 2-like" evidence="1">
    <location>
        <begin position="12"/>
        <end position="174"/>
    </location>
</feature>
<dbReference type="AlphaFoldDB" id="A0A2U2PLA8"/>
<evidence type="ECO:0000313" key="2">
    <source>
        <dbReference type="EMBL" id="PWG82180.1"/>
    </source>
</evidence>
<evidence type="ECO:0000313" key="3">
    <source>
        <dbReference type="Proteomes" id="UP000245647"/>
    </source>
</evidence>
<comment type="caution">
    <text evidence="2">The sequence shown here is derived from an EMBL/GenBank/DDBJ whole genome shotgun (WGS) entry which is preliminary data.</text>
</comment>
<gene>
    <name evidence="2" type="ORF">DDR33_03975</name>
</gene>
<proteinExistence type="predicted"/>
<evidence type="ECO:0000259" key="1">
    <source>
        <dbReference type="Pfam" id="PF00535"/>
    </source>
</evidence>
<dbReference type="GO" id="GO:0016740">
    <property type="term" value="F:transferase activity"/>
    <property type="evidence" value="ECO:0007669"/>
    <property type="project" value="UniProtKB-KW"/>
</dbReference>
<reference evidence="2 3" key="1">
    <citation type="submission" date="2018-04" db="EMBL/GenBank/DDBJ databases">
        <title>Pedobacter chongqingensis sp. nov., isolated from a rottenly hemp rope.</title>
        <authorList>
            <person name="Cai Y."/>
        </authorList>
    </citation>
    <scope>NUCLEOTIDE SEQUENCE [LARGE SCALE GENOMIC DNA]</scope>
    <source>
        <strain evidence="2 3">FJ4-8</strain>
    </source>
</reference>
<dbReference type="Proteomes" id="UP000245647">
    <property type="component" value="Unassembled WGS sequence"/>
</dbReference>
<keyword evidence="3" id="KW-1185">Reference proteome</keyword>
<protein>
    <submittedName>
        <fullName evidence="2">Glycosyl transferase family 2</fullName>
    </submittedName>
</protein>
<dbReference type="RefSeq" id="WP_109414458.1">
    <property type="nucleotide sequence ID" value="NZ_QEAS01000002.1"/>
</dbReference>
<sequence length="258" mass="31224">MDTQSHFNNVTLLVTHYNRSSSLERLLRTFQELNCSFADVVVSDDCSKPEHLDVLRELSRIYRFNLVTTPVNRGLGNNINKGQDAVKTPYTLYVQEDFVPTLLFPEKFRSALQIMEERPDFDIIRFYSYLKYPYLKPYKDGFSEMYVKPWFGDYRKIYFYSDHPHLRRTNFLEKFGRYAEGRNVDRTEYRKCINFIQKKGKGLFYDNFKELFIQMNSETEPSSLMRSKWTRSNSFFIRFLRDSYRQIRYNFDILFVKY</sequence>
<dbReference type="OrthoDB" id="744361at2"/>
<dbReference type="EMBL" id="QEAS01000002">
    <property type="protein sequence ID" value="PWG82180.1"/>
    <property type="molecule type" value="Genomic_DNA"/>
</dbReference>
<dbReference type="InterPro" id="IPR001173">
    <property type="entry name" value="Glyco_trans_2-like"/>
</dbReference>
<dbReference type="Pfam" id="PF00535">
    <property type="entry name" value="Glycos_transf_2"/>
    <property type="match status" value="1"/>
</dbReference>